<dbReference type="GO" id="GO:0061630">
    <property type="term" value="F:ubiquitin protein ligase activity"/>
    <property type="evidence" value="ECO:0007669"/>
    <property type="project" value="UniProtKB-EC"/>
</dbReference>
<dbReference type="AlphaFoldDB" id="A0A9Q0GYM0"/>
<evidence type="ECO:0000256" key="1">
    <source>
        <dbReference type="ARBA" id="ARBA00000900"/>
    </source>
</evidence>
<reference evidence="16" key="1">
    <citation type="journal article" date="2023" name="Plant J.">
        <title>The genome of the king protea, Protea cynaroides.</title>
        <authorList>
            <person name="Chang J."/>
            <person name="Duong T.A."/>
            <person name="Schoeman C."/>
            <person name="Ma X."/>
            <person name="Roodt D."/>
            <person name="Barker N."/>
            <person name="Li Z."/>
            <person name="Van de Peer Y."/>
            <person name="Mizrachi E."/>
        </authorList>
    </citation>
    <scope>NUCLEOTIDE SEQUENCE</scope>
    <source>
        <tissue evidence="16">Young leaves</tissue>
    </source>
</reference>
<dbReference type="Pfam" id="PF13947">
    <property type="entry name" value="GUB_WAK_bind"/>
    <property type="match status" value="1"/>
</dbReference>
<evidence type="ECO:0000256" key="2">
    <source>
        <dbReference type="ARBA" id="ARBA00004167"/>
    </source>
</evidence>
<evidence type="ECO:0000256" key="12">
    <source>
        <dbReference type="ARBA" id="ARBA00022989"/>
    </source>
</evidence>
<sequence length="158" mass="17396">MIASLQCQVYGPSVEFPFRIKEQRSEHCGYPEFELTCKDGDTILQLPSVGSCLFLTSYSTQSISDEKQCLAEFILGFNPSNSSSFTSSSPFHNFCKTKNYMFSSCSIDVASDTGSIHRVPCLTHGLHTVVFMESSFDLAMLPESCNVTATIVVPNFAT</sequence>
<evidence type="ECO:0000256" key="3">
    <source>
        <dbReference type="ARBA" id="ARBA00004906"/>
    </source>
</evidence>
<keyword evidence="11" id="KW-0862">Zinc</keyword>
<evidence type="ECO:0000256" key="6">
    <source>
        <dbReference type="ARBA" id="ARBA00022692"/>
    </source>
</evidence>
<keyword evidence="17" id="KW-1185">Reference proteome</keyword>
<comment type="similarity">
    <text evidence="14">Belongs to the RING-type zinc finger family. ATL subfamily.</text>
</comment>
<dbReference type="EMBL" id="JAMYWD010000012">
    <property type="protein sequence ID" value="KAJ4953994.1"/>
    <property type="molecule type" value="Genomic_DNA"/>
</dbReference>
<accession>A0A9Q0GYM0</accession>
<comment type="subcellular location">
    <subcellularLocation>
        <location evidence="2">Membrane</location>
        <topology evidence="2">Single-pass membrane protein</topology>
    </subcellularLocation>
</comment>
<dbReference type="PANTHER" id="PTHR46279:SF31">
    <property type="entry name" value="RING-H2 FINGER PROTEIN ATL20-LIKE ISOFORM X1"/>
    <property type="match status" value="1"/>
</dbReference>
<proteinExistence type="inferred from homology"/>
<keyword evidence="5" id="KW-0808">Transferase</keyword>
<keyword evidence="9" id="KW-0863">Zinc-finger</keyword>
<dbReference type="InterPro" id="IPR046948">
    <property type="entry name" value="ATL20-22-like"/>
</dbReference>
<evidence type="ECO:0000256" key="13">
    <source>
        <dbReference type="ARBA" id="ARBA00023136"/>
    </source>
</evidence>
<comment type="catalytic activity">
    <reaction evidence="1">
        <text>S-ubiquitinyl-[E2 ubiquitin-conjugating enzyme]-L-cysteine + [acceptor protein]-L-lysine = [E2 ubiquitin-conjugating enzyme]-L-cysteine + N(6)-ubiquitinyl-[acceptor protein]-L-lysine.</text>
        <dbReference type="EC" id="2.3.2.27"/>
    </reaction>
</comment>
<comment type="caution">
    <text evidence="16">The sequence shown here is derived from an EMBL/GenBank/DDBJ whole genome shotgun (WGS) entry which is preliminary data.</text>
</comment>
<keyword evidence="6" id="KW-0812">Transmembrane</keyword>
<evidence type="ECO:0000256" key="7">
    <source>
        <dbReference type="ARBA" id="ARBA00022723"/>
    </source>
</evidence>
<gene>
    <name evidence="16" type="ORF">NE237_030826</name>
</gene>
<evidence type="ECO:0000256" key="10">
    <source>
        <dbReference type="ARBA" id="ARBA00022786"/>
    </source>
</evidence>
<dbReference type="PANTHER" id="PTHR46279">
    <property type="entry name" value="RING/U-BOX SUPERFAMILY PROTEIN"/>
    <property type="match status" value="1"/>
</dbReference>
<dbReference type="Proteomes" id="UP001141806">
    <property type="component" value="Unassembled WGS sequence"/>
</dbReference>
<evidence type="ECO:0000313" key="17">
    <source>
        <dbReference type="Proteomes" id="UP001141806"/>
    </source>
</evidence>
<evidence type="ECO:0000259" key="15">
    <source>
        <dbReference type="Pfam" id="PF13947"/>
    </source>
</evidence>
<keyword evidence="8" id="KW-0732">Signal</keyword>
<dbReference type="GO" id="GO:0008270">
    <property type="term" value="F:zinc ion binding"/>
    <property type="evidence" value="ECO:0007669"/>
    <property type="project" value="UniProtKB-KW"/>
</dbReference>
<evidence type="ECO:0000256" key="5">
    <source>
        <dbReference type="ARBA" id="ARBA00022679"/>
    </source>
</evidence>
<evidence type="ECO:0000256" key="8">
    <source>
        <dbReference type="ARBA" id="ARBA00022729"/>
    </source>
</evidence>
<name>A0A9Q0GYM0_9MAGN</name>
<keyword evidence="7" id="KW-0479">Metal-binding</keyword>
<evidence type="ECO:0000313" key="16">
    <source>
        <dbReference type="EMBL" id="KAJ4953994.1"/>
    </source>
</evidence>
<keyword evidence="13" id="KW-0472">Membrane</keyword>
<dbReference type="OrthoDB" id="547665at2759"/>
<organism evidence="16 17">
    <name type="scientific">Protea cynaroides</name>
    <dbReference type="NCBI Taxonomy" id="273540"/>
    <lineage>
        <taxon>Eukaryota</taxon>
        <taxon>Viridiplantae</taxon>
        <taxon>Streptophyta</taxon>
        <taxon>Embryophyta</taxon>
        <taxon>Tracheophyta</taxon>
        <taxon>Spermatophyta</taxon>
        <taxon>Magnoliopsida</taxon>
        <taxon>Proteales</taxon>
        <taxon>Proteaceae</taxon>
        <taxon>Protea</taxon>
    </lineage>
</organism>
<evidence type="ECO:0000256" key="14">
    <source>
        <dbReference type="ARBA" id="ARBA00024209"/>
    </source>
</evidence>
<dbReference type="InterPro" id="IPR025287">
    <property type="entry name" value="WAK_GUB"/>
</dbReference>
<feature type="domain" description="Wall-associated receptor kinase galacturonan-binding" evidence="15">
    <location>
        <begin position="6"/>
        <end position="56"/>
    </location>
</feature>
<dbReference type="GO" id="GO:0016020">
    <property type="term" value="C:membrane"/>
    <property type="evidence" value="ECO:0007669"/>
    <property type="project" value="UniProtKB-SubCell"/>
</dbReference>
<evidence type="ECO:0000256" key="9">
    <source>
        <dbReference type="ARBA" id="ARBA00022771"/>
    </source>
</evidence>
<evidence type="ECO:0000256" key="4">
    <source>
        <dbReference type="ARBA" id="ARBA00012483"/>
    </source>
</evidence>
<dbReference type="GO" id="GO:0030247">
    <property type="term" value="F:polysaccharide binding"/>
    <property type="evidence" value="ECO:0007669"/>
    <property type="project" value="InterPro"/>
</dbReference>
<keyword evidence="10" id="KW-0833">Ubl conjugation pathway</keyword>
<dbReference type="EC" id="2.3.2.27" evidence="4"/>
<keyword evidence="12" id="KW-1133">Transmembrane helix</keyword>
<comment type="pathway">
    <text evidence="3">Protein modification; protein ubiquitination.</text>
</comment>
<evidence type="ECO:0000256" key="11">
    <source>
        <dbReference type="ARBA" id="ARBA00022833"/>
    </source>
</evidence>
<protein>
    <recommendedName>
        <fullName evidence="4">RING-type E3 ubiquitin transferase</fullName>
        <ecNumber evidence="4">2.3.2.27</ecNumber>
    </recommendedName>
</protein>